<dbReference type="Pfam" id="PF00419">
    <property type="entry name" value="Fimbrial"/>
    <property type="match status" value="1"/>
</dbReference>
<dbReference type="PANTHER" id="PTHR33420">
    <property type="entry name" value="FIMBRIAL SUBUNIT ELFA-RELATED"/>
    <property type="match status" value="1"/>
</dbReference>
<organism evidence="3 4">
    <name type="scientific">Yersinia mollaretii</name>
    <dbReference type="NCBI Taxonomy" id="33060"/>
    <lineage>
        <taxon>Bacteria</taxon>
        <taxon>Pseudomonadati</taxon>
        <taxon>Pseudomonadota</taxon>
        <taxon>Gammaproteobacteria</taxon>
        <taxon>Enterobacterales</taxon>
        <taxon>Yersiniaceae</taxon>
        <taxon>Yersinia</taxon>
    </lineage>
</organism>
<evidence type="ECO:0000313" key="3">
    <source>
        <dbReference type="EMBL" id="CNI19742.1"/>
    </source>
</evidence>
<dbReference type="EMBL" id="CQBM01000005">
    <property type="protein sequence ID" value="CNI19742.1"/>
    <property type="molecule type" value="Genomic_DNA"/>
</dbReference>
<comment type="caution">
    <text evidence="3">The sequence shown here is derived from an EMBL/GenBank/DDBJ whole genome shotgun (WGS) entry which is preliminary data.</text>
</comment>
<dbReference type="InterPro" id="IPR050263">
    <property type="entry name" value="Bact_Fimbrial_Adh_Pro"/>
</dbReference>
<name>A0AA36PFP4_YERMO</name>
<dbReference type="RefSeq" id="WP_049647752.1">
    <property type="nucleotide sequence ID" value="NZ_CABHYS010000009.1"/>
</dbReference>
<dbReference type="InterPro" id="IPR000259">
    <property type="entry name" value="Adhesion_dom_fimbrial"/>
</dbReference>
<evidence type="ECO:0000256" key="1">
    <source>
        <dbReference type="SAM" id="SignalP"/>
    </source>
</evidence>
<dbReference type="SUPFAM" id="SSF49401">
    <property type="entry name" value="Bacterial adhesins"/>
    <property type="match status" value="1"/>
</dbReference>
<evidence type="ECO:0000313" key="4">
    <source>
        <dbReference type="Proteomes" id="UP000040841"/>
    </source>
</evidence>
<keyword evidence="1" id="KW-0732">Signal</keyword>
<reference evidence="3 4" key="1">
    <citation type="submission" date="2015-03" db="EMBL/GenBank/DDBJ databases">
        <authorList>
            <consortium name="Pathogen Informatics"/>
            <person name="Murphy D."/>
        </authorList>
    </citation>
    <scope>NUCLEOTIDE SEQUENCE [LARGE SCALE GENOMIC DNA]</scope>
    <source>
        <strain evidence="3 4">FE82747</strain>
    </source>
</reference>
<feature type="signal peptide" evidence="1">
    <location>
        <begin position="1"/>
        <end position="29"/>
    </location>
</feature>
<dbReference type="Proteomes" id="UP000040841">
    <property type="component" value="Unassembled WGS sequence"/>
</dbReference>
<dbReference type="AlphaFoldDB" id="A0AA36PFP4"/>
<sequence length="182" mass="19532">MKRKHNRGGYGLGYRLWLLPLLGSFAAQGADNMKFHGALVAEPCVIPAGKENLQLEFGTLVDKYLYLNQRTHGQRFELPLADCDLSLGASVKVTFSGDENPTLPGRLALAAGSQASGIAIGMETADGTHLPLNKSGQKIPLAKGSNVIVFKAYVEGEPEAIANKTIERGPFSAVATFKLEYE</sequence>
<dbReference type="GO" id="GO:0043709">
    <property type="term" value="P:cell adhesion involved in single-species biofilm formation"/>
    <property type="evidence" value="ECO:0007669"/>
    <property type="project" value="TreeGrafter"/>
</dbReference>
<dbReference type="GO" id="GO:0009289">
    <property type="term" value="C:pilus"/>
    <property type="evidence" value="ECO:0007669"/>
    <property type="project" value="InterPro"/>
</dbReference>
<protein>
    <submittedName>
        <fullName evidence="3">Exported pilin protein</fullName>
    </submittedName>
</protein>
<feature type="domain" description="Fimbrial-type adhesion" evidence="2">
    <location>
        <begin position="34"/>
        <end position="181"/>
    </location>
</feature>
<accession>A0AA36PFP4</accession>
<feature type="chain" id="PRO_5041394846" evidence="1">
    <location>
        <begin position="30"/>
        <end position="182"/>
    </location>
</feature>
<gene>
    <name evidence="3" type="primary">mrfH_3</name>
    <name evidence="3" type="ORF">ERS008502_02549</name>
</gene>
<evidence type="ECO:0000259" key="2">
    <source>
        <dbReference type="Pfam" id="PF00419"/>
    </source>
</evidence>
<proteinExistence type="predicted"/>
<dbReference type="InterPro" id="IPR008966">
    <property type="entry name" value="Adhesion_dom_sf"/>
</dbReference>
<dbReference type="PANTHER" id="PTHR33420:SF9">
    <property type="entry name" value="MINOR FIMBRIAL SUBUNIT"/>
    <property type="match status" value="1"/>
</dbReference>
<dbReference type="Gene3D" id="2.60.40.1090">
    <property type="entry name" value="Fimbrial-type adhesion domain"/>
    <property type="match status" value="1"/>
</dbReference>
<dbReference type="InterPro" id="IPR036937">
    <property type="entry name" value="Adhesion_dom_fimbrial_sf"/>
</dbReference>